<dbReference type="EMBL" id="BGZK01000103">
    <property type="protein sequence ID" value="GBP18953.1"/>
    <property type="molecule type" value="Genomic_DNA"/>
</dbReference>
<name>A0A4C1TY05_EUMVA</name>
<sequence>MSFRTYCSGYFEYIKRIQTRIWFTATALIAAEFDFVAASPAATTSGVNSGVVNALIGRFCRALRLEQKVGPRRGMRPRRRSGTAPRGPRARRTSGRKQIGRRRAPPPAVEHHRNSFRQGRTNDKLSSTGCVKISYSGGRRAAPPSALIYHALFQLAPTRVFTRVSFIFSRRLPEQRQECRNHSGRVKWAEESAIDRAAAAGAASGLDASYFRRCPV</sequence>
<gene>
    <name evidence="2" type="ORF">EVAR_78421_1</name>
</gene>
<feature type="region of interest" description="Disordered" evidence="1">
    <location>
        <begin position="70"/>
        <end position="123"/>
    </location>
</feature>
<proteinExistence type="predicted"/>
<comment type="caution">
    <text evidence="2">The sequence shown here is derived from an EMBL/GenBank/DDBJ whole genome shotgun (WGS) entry which is preliminary data.</text>
</comment>
<keyword evidence="3" id="KW-1185">Reference proteome</keyword>
<reference evidence="2 3" key="1">
    <citation type="journal article" date="2019" name="Commun. Biol.">
        <title>The bagworm genome reveals a unique fibroin gene that provides high tensile strength.</title>
        <authorList>
            <person name="Kono N."/>
            <person name="Nakamura H."/>
            <person name="Ohtoshi R."/>
            <person name="Tomita M."/>
            <person name="Numata K."/>
            <person name="Arakawa K."/>
        </authorList>
    </citation>
    <scope>NUCLEOTIDE SEQUENCE [LARGE SCALE GENOMIC DNA]</scope>
</reference>
<evidence type="ECO:0000313" key="2">
    <source>
        <dbReference type="EMBL" id="GBP18953.1"/>
    </source>
</evidence>
<organism evidence="2 3">
    <name type="scientific">Eumeta variegata</name>
    <name type="common">Bagworm moth</name>
    <name type="synonym">Eumeta japonica</name>
    <dbReference type="NCBI Taxonomy" id="151549"/>
    <lineage>
        <taxon>Eukaryota</taxon>
        <taxon>Metazoa</taxon>
        <taxon>Ecdysozoa</taxon>
        <taxon>Arthropoda</taxon>
        <taxon>Hexapoda</taxon>
        <taxon>Insecta</taxon>
        <taxon>Pterygota</taxon>
        <taxon>Neoptera</taxon>
        <taxon>Endopterygota</taxon>
        <taxon>Lepidoptera</taxon>
        <taxon>Glossata</taxon>
        <taxon>Ditrysia</taxon>
        <taxon>Tineoidea</taxon>
        <taxon>Psychidae</taxon>
        <taxon>Oiketicinae</taxon>
        <taxon>Eumeta</taxon>
    </lineage>
</organism>
<evidence type="ECO:0000256" key="1">
    <source>
        <dbReference type="SAM" id="MobiDB-lite"/>
    </source>
</evidence>
<feature type="compositionally biased region" description="Basic residues" evidence="1">
    <location>
        <begin position="70"/>
        <end position="81"/>
    </location>
</feature>
<dbReference type="AlphaFoldDB" id="A0A4C1TY05"/>
<feature type="compositionally biased region" description="Basic residues" evidence="1">
    <location>
        <begin position="88"/>
        <end position="104"/>
    </location>
</feature>
<protein>
    <submittedName>
        <fullName evidence="2">Uncharacterized protein</fullName>
    </submittedName>
</protein>
<evidence type="ECO:0000313" key="3">
    <source>
        <dbReference type="Proteomes" id="UP000299102"/>
    </source>
</evidence>
<dbReference type="Proteomes" id="UP000299102">
    <property type="component" value="Unassembled WGS sequence"/>
</dbReference>
<accession>A0A4C1TY05</accession>